<dbReference type="Gene3D" id="3.30.420.10">
    <property type="entry name" value="Ribonuclease H-like superfamily/Ribonuclease H"/>
    <property type="match status" value="1"/>
</dbReference>
<dbReference type="InParanoid" id="Q22AZ8"/>
<evidence type="ECO:0000313" key="2">
    <source>
        <dbReference type="Proteomes" id="UP000009168"/>
    </source>
</evidence>
<accession>Q22AZ8</accession>
<dbReference type="KEGG" id="tet:TTHERM_01141510"/>
<dbReference type="Proteomes" id="UP000009168">
    <property type="component" value="Unassembled WGS sequence"/>
</dbReference>
<reference evidence="2" key="1">
    <citation type="journal article" date="2006" name="PLoS Biol.">
        <title>Macronuclear genome sequence of the ciliate Tetrahymena thermophila, a model eukaryote.</title>
        <authorList>
            <person name="Eisen J.A."/>
            <person name="Coyne R.S."/>
            <person name="Wu M."/>
            <person name="Wu D."/>
            <person name="Thiagarajan M."/>
            <person name="Wortman J.R."/>
            <person name="Badger J.H."/>
            <person name="Ren Q."/>
            <person name="Amedeo P."/>
            <person name="Jones K.M."/>
            <person name="Tallon L.J."/>
            <person name="Delcher A.L."/>
            <person name="Salzberg S.L."/>
            <person name="Silva J.C."/>
            <person name="Haas B.J."/>
            <person name="Majoros W.H."/>
            <person name="Farzad M."/>
            <person name="Carlton J.M."/>
            <person name="Smith R.K. Jr."/>
            <person name="Garg J."/>
            <person name="Pearlman R.E."/>
            <person name="Karrer K.M."/>
            <person name="Sun L."/>
            <person name="Manning G."/>
            <person name="Elde N.C."/>
            <person name="Turkewitz A.P."/>
            <person name="Asai D.J."/>
            <person name="Wilkes D.E."/>
            <person name="Wang Y."/>
            <person name="Cai H."/>
            <person name="Collins K."/>
            <person name="Stewart B.A."/>
            <person name="Lee S.R."/>
            <person name="Wilamowska K."/>
            <person name="Weinberg Z."/>
            <person name="Ruzzo W.L."/>
            <person name="Wloga D."/>
            <person name="Gaertig J."/>
            <person name="Frankel J."/>
            <person name="Tsao C.-C."/>
            <person name="Gorovsky M.A."/>
            <person name="Keeling P.J."/>
            <person name="Waller R.F."/>
            <person name="Patron N.J."/>
            <person name="Cherry J.M."/>
            <person name="Stover N.A."/>
            <person name="Krieger C.J."/>
            <person name="del Toro C."/>
            <person name="Ryder H.F."/>
            <person name="Williamson S.C."/>
            <person name="Barbeau R.A."/>
            <person name="Hamilton E.P."/>
            <person name="Orias E."/>
        </authorList>
    </citation>
    <scope>NUCLEOTIDE SEQUENCE [LARGE SCALE GENOMIC DNA]</scope>
    <source>
        <strain evidence="2">SB210</strain>
    </source>
</reference>
<sequence length="231" mass="27957">MGRKLEVRAQENIYIVRQCIEEDLHLFLKALIKITEIQQSRIQTMLNEDLDKKSIMTKWVTYHFNENNIQNKIQQTQIILNTIQENIFAIDGKWIYMDPLSPKQNQQQSVDKNNKNFVQQTIFKRIITAKKHLLILAMTYYGEYFYFILDQYLTIDSERIQYIPQHPYSPDIDRFIFRNLEFERRNITFIDKAHIFQYVSEVLEEHNNDKLQKELKFFLGRPVQTKMIKNL</sequence>
<dbReference type="EMBL" id="GG662685">
    <property type="protein sequence ID" value="EAR82460.2"/>
    <property type="molecule type" value="Genomic_DNA"/>
</dbReference>
<proteinExistence type="predicted"/>
<dbReference type="AlphaFoldDB" id="Q22AZ8"/>
<dbReference type="GeneID" id="7843147"/>
<protein>
    <submittedName>
        <fullName evidence="1">Uncharacterized protein</fullName>
    </submittedName>
</protein>
<dbReference type="InterPro" id="IPR036397">
    <property type="entry name" value="RNaseH_sf"/>
</dbReference>
<gene>
    <name evidence="1" type="ORF">TTHERM_01141510</name>
</gene>
<evidence type="ECO:0000313" key="1">
    <source>
        <dbReference type="EMBL" id="EAR82460.2"/>
    </source>
</evidence>
<dbReference type="HOGENOM" id="CLU_1113229_0_0_1"/>
<name>Q22AZ8_TETTS</name>
<organism evidence="1 2">
    <name type="scientific">Tetrahymena thermophila (strain SB210)</name>
    <dbReference type="NCBI Taxonomy" id="312017"/>
    <lineage>
        <taxon>Eukaryota</taxon>
        <taxon>Sar</taxon>
        <taxon>Alveolata</taxon>
        <taxon>Ciliophora</taxon>
        <taxon>Intramacronucleata</taxon>
        <taxon>Oligohymenophorea</taxon>
        <taxon>Hymenostomatida</taxon>
        <taxon>Tetrahymenina</taxon>
        <taxon>Tetrahymenidae</taxon>
        <taxon>Tetrahymena</taxon>
    </lineage>
</organism>
<dbReference type="RefSeq" id="XP_001030123.2">
    <property type="nucleotide sequence ID" value="XM_001030123.2"/>
</dbReference>
<keyword evidence="2" id="KW-1185">Reference proteome</keyword>
<dbReference type="GO" id="GO:0003676">
    <property type="term" value="F:nucleic acid binding"/>
    <property type="evidence" value="ECO:0007669"/>
    <property type="project" value="InterPro"/>
</dbReference>